<reference evidence="1 2" key="1">
    <citation type="submission" date="2015-01" db="EMBL/GenBank/DDBJ databases">
        <title>Evolution of Trichinella species and genotypes.</title>
        <authorList>
            <person name="Korhonen P.K."/>
            <person name="Edoardo P."/>
            <person name="Giuseppe L.R."/>
            <person name="Gasser R.B."/>
        </authorList>
    </citation>
    <scope>NUCLEOTIDE SEQUENCE [LARGE SCALE GENOMIC DNA]</scope>
    <source>
        <strain evidence="1">ISS141</strain>
    </source>
</reference>
<comment type="caution">
    <text evidence="1">The sequence shown here is derived from an EMBL/GenBank/DDBJ whole genome shotgun (WGS) entry which is preliminary data.</text>
</comment>
<sequence>MREHFSNKFEIINLYIGRPRLEKAEKEKLVRLV</sequence>
<dbReference type="AlphaFoldDB" id="A0A0V0WEP3"/>
<organism evidence="1 2">
    <name type="scientific">Trichinella pseudospiralis</name>
    <name type="common">Parasitic roundworm</name>
    <dbReference type="NCBI Taxonomy" id="6337"/>
    <lineage>
        <taxon>Eukaryota</taxon>
        <taxon>Metazoa</taxon>
        <taxon>Ecdysozoa</taxon>
        <taxon>Nematoda</taxon>
        <taxon>Enoplea</taxon>
        <taxon>Dorylaimia</taxon>
        <taxon>Trichinellida</taxon>
        <taxon>Trichinellidae</taxon>
        <taxon>Trichinella</taxon>
    </lineage>
</organism>
<proteinExistence type="predicted"/>
<protein>
    <submittedName>
        <fullName evidence="1">Uncharacterized protein</fullName>
    </submittedName>
</protein>
<name>A0A0V0WEP3_TRIPS</name>
<accession>A0A0V0WEP3</accession>
<dbReference type="Proteomes" id="UP000054815">
    <property type="component" value="Unassembled WGS sequence"/>
</dbReference>
<evidence type="ECO:0000313" key="1">
    <source>
        <dbReference type="EMBL" id="KRX74071.1"/>
    </source>
</evidence>
<dbReference type="EMBL" id="JYDU01001052">
    <property type="protein sequence ID" value="KRX74071.1"/>
    <property type="molecule type" value="Genomic_DNA"/>
</dbReference>
<gene>
    <name evidence="1" type="ORF">T4E_2491</name>
</gene>
<evidence type="ECO:0000313" key="2">
    <source>
        <dbReference type="Proteomes" id="UP000054815"/>
    </source>
</evidence>